<dbReference type="GO" id="GO:0005886">
    <property type="term" value="C:plasma membrane"/>
    <property type="evidence" value="ECO:0007669"/>
    <property type="project" value="TreeGrafter"/>
</dbReference>
<evidence type="ECO:0000313" key="2">
    <source>
        <dbReference type="Proteomes" id="UP000036403"/>
    </source>
</evidence>
<proteinExistence type="predicted"/>
<dbReference type="InterPro" id="IPR052894">
    <property type="entry name" value="AsmA-related"/>
</dbReference>
<organism evidence="1 2">
    <name type="scientific">Lasius niger</name>
    <name type="common">Black garden ant</name>
    <dbReference type="NCBI Taxonomy" id="67767"/>
    <lineage>
        <taxon>Eukaryota</taxon>
        <taxon>Metazoa</taxon>
        <taxon>Ecdysozoa</taxon>
        <taxon>Arthropoda</taxon>
        <taxon>Hexapoda</taxon>
        <taxon>Insecta</taxon>
        <taxon>Pterygota</taxon>
        <taxon>Neoptera</taxon>
        <taxon>Endopterygota</taxon>
        <taxon>Hymenoptera</taxon>
        <taxon>Apocrita</taxon>
        <taxon>Aculeata</taxon>
        <taxon>Formicoidea</taxon>
        <taxon>Formicidae</taxon>
        <taxon>Formicinae</taxon>
        <taxon>Lasius</taxon>
        <taxon>Lasius</taxon>
    </lineage>
</organism>
<dbReference type="PANTHER" id="PTHR30441">
    <property type="entry name" value="DUF748 DOMAIN-CONTAINING PROTEIN"/>
    <property type="match status" value="1"/>
</dbReference>
<sequence length="454" mass="47285">MKAPAPQSTNNADKEIPAGFHLAGTVSPTDISGSLSGVAPALPVVALGGGWSLADDVGRELSILHGVSMSGDFHFTHSSGDKKWNAFIHNGAFSSDELSFQTELAAGPENGVSQWKLGGTLDISQAHLISGNLQNFGKRLGTSKAKSAVKLSPDEETRKAMEEARETALSNASSTSADIRLTAKDFSVDDVAYHDLAAHFLSQNGATHFEITKGVGDNQALSGRLEVTKQDQNYHFALQASPVILPSQLLFELFGAPAVLSGASELVGHLEGQGHDLNGVLSTLTGKLGASTIDSSLKRQILVDLAGPLRAIFKLGSKDIPLRCAAAAASFNNGRGDISAFGFEASHLSLTGNGWISPIQQSLDLRLNPQMSYAGEVVNSPLEVSGEFGDLKTVALRASGGPLGLQLGGANNTDNCKSLLSAARMGITGPEPKEAADDNKGEKVASGLLRILGL</sequence>
<dbReference type="PaxDb" id="67767-A0A0J7N6V6"/>
<dbReference type="STRING" id="67767.A0A0J7N6V6"/>
<dbReference type="GO" id="GO:0090313">
    <property type="term" value="P:regulation of protein targeting to membrane"/>
    <property type="evidence" value="ECO:0007669"/>
    <property type="project" value="TreeGrafter"/>
</dbReference>
<evidence type="ECO:0000313" key="1">
    <source>
        <dbReference type="EMBL" id="KMQ88425.1"/>
    </source>
</evidence>
<dbReference type="AlphaFoldDB" id="A0A0J7N6V6"/>
<dbReference type="PANTHER" id="PTHR30441:SF8">
    <property type="entry name" value="DUF748 DOMAIN-CONTAINING PROTEIN"/>
    <property type="match status" value="1"/>
</dbReference>
<dbReference type="Proteomes" id="UP000036403">
    <property type="component" value="Unassembled WGS sequence"/>
</dbReference>
<keyword evidence="2" id="KW-1185">Reference proteome</keyword>
<dbReference type="EMBL" id="LBMM01009059">
    <property type="protein sequence ID" value="KMQ88425.1"/>
    <property type="molecule type" value="Genomic_DNA"/>
</dbReference>
<gene>
    <name evidence="1" type="ORF">RF55_12099</name>
</gene>
<reference evidence="1 2" key="1">
    <citation type="submission" date="2015-04" db="EMBL/GenBank/DDBJ databases">
        <title>Lasius niger genome sequencing.</title>
        <authorList>
            <person name="Konorov E.A."/>
            <person name="Nikitin M.A."/>
            <person name="Kirill M.V."/>
            <person name="Chang P."/>
        </authorList>
    </citation>
    <scope>NUCLEOTIDE SEQUENCE [LARGE SCALE GENOMIC DNA]</scope>
    <source>
        <tissue evidence="1">Whole</tissue>
    </source>
</reference>
<accession>A0A0J7N6V6</accession>
<name>A0A0J7N6V6_LASNI</name>
<comment type="caution">
    <text evidence="1">The sequence shown here is derived from an EMBL/GenBank/DDBJ whole genome shotgun (WGS) entry which is preliminary data.</text>
</comment>
<protein>
    <submittedName>
        <fullName evidence="1">Lipopolysaccharide biogenesis periplasmic protein</fullName>
    </submittedName>
</protein>